<feature type="transmembrane region" description="Helical" evidence="1">
    <location>
        <begin position="65"/>
        <end position="87"/>
    </location>
</feature>
<dbReference type="PaxDb" id="29760-VIT_19s0015g01360.t01"/>
<dbReference type="InParanoid" id="D7UAQ3"/>
<dbReference type="OrthoDB" id="1882349at2759"/>
<evidence type="ECO:0000313" key="3">
    <source>
        <dbReference type="Proteomes" id="UP000009183"/>
    </source>
</evidence>
<dbReference type="AlphaFoldDB" id="D7UAQ3"/>
<evidence type="ECO:0000256" key="1">
    <source>
        <dbReference type="SAM" id="Phobius"/>
    </source>
</evidence>
<keyword evidence="1" id="KW-0812">Transmembrane</keyword>
<dbReference type="eggNOG" id="KOG1051">
    <property type="taxonomic scope" value="Eukaryota"/>
</dbReference>
<name>D7UAQ3_VITVI</name>
<dbReference type="HOGENOM" id="CLU_2459264_0_0_1"/>
<sequence length="89" mass="9986">MMLTETNGPELIAEVASRKTGIHVTKLGQSDKKMLTRLVERLYQRVEMAAVAEAVLRSRAKCMRALSAATSVFHIWEFITMVVLSFMQG</sequence>
<organism evidence="2 3">
    <name type="scientific">Vitis vinifera</name>
    <name type="common">Grape</name>
    <dbReference type="NCBI Taxonomy" id="29760"/>
    <lineage>
        <taxon>Eukaryota</taxon>
        <taxon>Viridiplantae</taxon>
        <taxon>Streptophyta</taxon>
        <taxon>Embryophyta</taxon>
        <taxon>Tracheophyta</taxon>
        <taxon>Spermatophyta</taxon>
        <taxon>Magnoliopsida</taxon>
        <taxon>eudicotyledons</taxon>
        <taxon>Gunneridae</taxon>
        <taxon>Pentapetalae</taxon>
        <taxon>rosids</taxon>
        <taxon>Vitales</taxon>
        <taxon>Vitaceae</taxon>
        <taxon>Viteae</taxon>
        <taxon>Vitis</taxon>
    </lineage>
</organism>
<dbReference type="STRING" id="29760.D7UAQ3"/>
<protein>
    <submittedName>
        <fullName evidence="2">Uncharacterized protein</fullName>
    </submittedName>
</protein>
<reference evidence="3" key="1">
    <citation type="journal article" date="2007" name="Nature">
        <title>The grapevine genome sequence suggests ancestral hexaploidization in major angiosperm phyla.</title>
        <authorList>
            <consortium name="The French-Italian Public Consortium for Grapevine Genome Characterization."/>
            <person name="Jaillon O."/>
            <person name="Aury J.-M."/>
            <person name="Noel B."/>
            <person name="Policriti A."/>
            <person name="Clepet C."/>
            <person name="Casagrande A."/>
            <person name="Choisne N."/>
            <person name="Aubourg S."/>
            <person name="Vitulo N."/>
            <person name="Jubin C."/>
            <person name="Vezzi A."/>
            <person name="Legeai F."/>
            <person name="Hugueney P."/>
            <person name="Dasilva C."/>
            <person name="Horner D."/>
            <person name="Mica E."/>
            <person name="Jublot D."/>
            <person name="Poulain J."/>
            <person name="Bruyere C."/>
            <person name="Billault A."/>
            <person name="Segurens B."/>
            <person name="Gouyvenoux M."/>
            <person name="Ugarte E."/>
            <person name="Cattonaro F."/>
            <person name="Anthouard V."/>
            <person name="Vico V."/>
            <person name="Del Fabbro C."/>
            <person name="Alaux M."/>
            <person name="Di Gaspero G."/>
            <person name="Dumas V."/>
            <person name="Felice N."/>
            <person name="Paillard S."/>
            <person name="Juman I."/>
            <person name="Moroldo M."/>
            <person name="Scalabrin S."/>
            <person name="Canaguier A."/>
            <person name="Le Clainche I."/>
            <person name="Malacrida G."/>
            <person name="Durand E."/>
            <person name="Pesole G."/>
            <person name="Laucou V."/>
            <person name="Chatelet P."/>
            <person name="Merdinoglu D."/>
            <person name="Delledonne M."/>
            <person name="Pezzotti M."/>
            <person name="Lecharny A."/>
            <person name="Scarpelli C."/>
            <person name="Artiguenave F."/>
            <person name="Pe M.E."/>
            <person name="Valle G."/>
            <person name="Morgante M."/>
            <person name="Caboche M."/>
            <person name="Adam-Blondon A.-F."/>
            <person name="Weissenbach J."/>
            <person name="Quetier F."/>
            <person name="Wincker P."/>
        </authorList>
    </citation>
    <scope>NUCLEOTIDE SEQUENCE [LARGE SCALE GENOMIC DNA]</scope>
    <source>
        <strain evidence="3">cv. Pinot noir / PN40024</strain>
    </source>
</reference>
<keyword evidence="3" id="KW-1185">Reference proteome</keyword>
<accession>D7UAQ3</accession>
<dbReference type="EMBL" id="FN596747">
    <property type="protein sequence ID" value="CBI39818.3"/>
    <property type="molecule type" value="Genomic_DNA"/>
</dbReference>
<keyword evidence="1" id="KW-0472">Membrane</keyword>
<dbReference type="Proteomes" id="UP000009183">
    <property type="component" value="Chromosome 19"/>
</dbReference>
<keyword evidence="1" id="KW-1133">Transmembrane helix</keyword>
<proteinExistence type="predicted"/>
<gene>
    <name evidence="2" type="ordered locus">VIT_19s0015g01360</name>
</gene>
<evidence type="ECO:0000313" key="2">
    <source>
        <dbReference type="EMBL" id="CBI39818.3"/>
    </source>
</evidence>